<evidence type="ECO:0000313" key="1">
    <source>
        <dbReference type="EMBL" id="JAD49850.1"/>
    </source>
</evidence>
<sequence>MFEAFLLFRILKHKLLRTLRYLTEGTPLNE</sequence>
<accession>A0A0A9ALM5</accession>
<dbReference type="AlphaFoldDB" id="A0A0A9ALM5"/>
<reference evidence="1" key="2">
    <citation type="journal article" date="2015" name="Data Brief">
        <title>Shoot transcriptome of the giant reed, Arundo donax.</title>
        <authorList>
            <person name="Barrero R.A."/>
            <person name="Guerrero F.D."/>
            <person name="Moolhuijzen P."/>
            <person name="Goolsby J.A."/>
            <person name="Tidwell J."/>
            <person name="Bellgard S.E."/>
            <person name="Bellgard M.I."/>
        </authorList>
    </citation>
    <scope>NUCLEOTIDE SEQUENCE</scope>
    <source>
        <tissue evidence="1">Shoot tissue taken approximately 20 cm above the soil surface</tissue>
    </source>
</reference>
<name>A0A0A9ALM5_ARUDO</name>
<organism evidence="1">
    <name type="scientific">Arundo donax</name>
    <name type="common">Giant reed</name>
    <name type="synonym">Donax arundinaceus</name>
    <dbReference type="NCBI Taxonomy" id="35708"/>
    <lineage>
        <taxon>Eukaryota</taxon>
        <taxon>Viridiplantae</taxon>
        <taxon>Streptophyta</taxon>
        <taxon>Embryophyta</taxon>
        <taxon>Tracheophyta</taxon>
        <taxon>Spermatophyta</taxon>
        <taxon>Magnoliopsida</taxon>
        <taxon>Liliopsida</taxon>
        <taxon>Poales</taxon>
        <taxon>Poaceae</taxon>
        <taxon>PACMAD clade</taxon>
        <taxon>Arundinoideae</taxon>
        <taxon>Arundineae</taxon>
        <taxon>Arundo</taxon>
    </lineage>
</organism>
<proteinExistence type="predicted"/>
<reference evidence="1" key="1">
    <citation type="submission" date="2014-09" db="EMBL/GenBank/DDBJ databases">
        <authorList>
            <person name="Magalhaes I.L.F."/>
            <person name="Oliveira U."/>
            <person name="Santos F.R."/>
            <person name="Vidigal T.H.D.A."/>
            <person name="Brescovit A.D."/>
            <person name="Santos A.J."/>
        </authorList>
    </citation>
    <scope>NUCLEOTIDE SEQUENCE</scope>
    <source>
        <tissue evidence="1">Shoot tissue taken approximately 20 cm above the soil surface</tissue>
    </source>
</reference>
<protein>
    <submittedName>
        <fullName evidence="1">Uncharacterized protein</fullName>
    </submittedName>
</protein>
<dbReference type="EMBL" id="GBRH01248045">
    <property type="protein sequence ID" value="JAD49850.1"/>
    <property type="molecule type" value="Transcribed_RNA"/>
</dbReference>